<dbReference type="PANTHER" id="PTHR30469">
    <property type="entry name" value="MULTIDRUG RESISTANCE PROTEIN MDTA"/>
    <property type="match status" value="1"/>
</dbReference>
<evidence type="ECO:0000259" key="5">
    <source>
        <dbReference type="Pfam" id="PF25917"/>
    </source>
</evidence>
<dbReference type="Gene3D" id="2.40.50.100">
    <property type="match status" value="1"/>
</dbReference>
<dbReference type="Pfam" id="PF25954">
    <property type="entry name" value="Beta-barrel_RND_2"/>
    <property type="match status" value="1"/>
</dbReference>
<gene>
    <name evidence="8" type="ORF">O7A60_12550</name>
</gene>
<dbReference type="InterPro" id="IPR006143">
    <property type="entry name" value="RND_pump_MFP"/>
</dbReference>
<dbReference type="RefSeq" id="WP_027142247.1">
    <property type="nucleotide sequence ID" value="NZ_JAPYKS010000008.1"/>
</dbReference>
<reference evidence="8 9" key="1">
    <citation type="submission" date="2022-12" db="EMBL/GenBank/DDBJ databases">
        <authorList>
            <person name="Muema E."/>
        </authorList>
    </citation>
    <scope>NUCLEOTIDE SEQUENCE [LARGE SCALE GENOMIC DNA]</scope>
    <source>
        <strain evidence="9">1326</strain>
    </source>
</reference>
<dbReference type="Pfam" id="PF25917">
    <property type="entry name" value="BSH_RND"/>
    <property type="match status" value="1"/>
</dbReference>
<feature type="domain" description="Multidrug resistance protein MdtA-like C-terminal permuted SH3" evidence="7">
    <location>
        <begin position="291"/>
        <end position="350"/>
    </location>
</feature>
<evidence type="ECO:0000313" key="8">
    <source>
        <dbReference type="EMBL" id="MEI9409594.1"/>
    </source>
</evidence>
<evidence type="ECO:0000256" key="4">
    <source>
        <dbReference type="SAM" id="Coils"/>
    </source>
</evidence>
<comment type="similarity">
    <text evidence="2">Belongs to the membrane fusion protein (MFP) (TC 8.A.1) family.</text>
</comment>
<dbReference type="Gene3D" id="1.10.287.470">
    <property type="entry name" value="Helix hairpin bin"/>
    <property type="match status" value="1"/>
</dbReference>
<proteinExistence type="inferred from homology"/>
<evidence type="ECO:0000259" key="7">
    <source>
        <dbReference type="Pfam" id="PF25967"/>
    </source>
</evidence>
<feature type="coiled-coil region" evidence="4">
    <location>
        <begin position="105"/>
        <end position="170"/>
    </location>
</feature>
<evidence type="ECO:0000256" key="2">
    <source>
        <dbReference type="ARBA" id="ARBA00009477"/>
    </source>
</evidence>
<dbReference type="PANTHER" id="PTHR30469:SF15">
    <property type="entry name" value="HLYD FAMILY OF SECRETION PROTEINS"/>
    <property type="match status" value="1"/>
</dbReference>
<dbReference type="InterPro" id="IPR058627">
    <property type="entry name" value="MdtA-like_C"/>
</dbReference>
<accession>A0ABU8KXT4</accession>
<feature type="domain" description="Multidrug resistance protein MdtA-like barrel-sandwich hybrid" evidence="5">
    <location>
        <begin position="67"/>
        <end position="204"/>
    </location>
</feature>
<dbReference type="NCBIfam" id="TIGR01730">
    <property type="entry name" value="RND_mfp"/>
    <property type="match status" value="1"/>
</dbReference>
<name>A0ABU8KXT4_9HYPH</name>
<dbReference type="SUPFAM" id="SSF111369">
    <property type="entry name" value="HlyD-like secretion proteins"/>
    <property type="match status" value="1"/>
</dbReference>
<keyword evidence="4" id="KW-0175">Coiled coil</keyword>
<evidence type="ECO:0000256" key="1">
    <source>
        <dbReference type="ARBA" id="ARBA00004196"/>
    </source>
</evidence>
<dbReference type="InterPro" id="IPR058792">
    <property type="entry name" value="Beta-barrel_RND_2"/>
</dbReference>
<dbReference type="Proteomes" id="UP001387293">
    <property type="component" value="Unassembled WGS sequence"/>
</dbReference>
<evidence type="ECO:0000259" key="6">
    <source>
        <dbReference type="Pfam" id="PF25954"/>
    </source>
</evidence>
<dbReference type="InterPro" id="IPR058625">
    <property type="entry name" value="MdtA-like_BSH"/>
</dbReference>
<keyword evidence="3" id="KW-0813">Transport</keyword>
<dbReference type="Gene3D" id="2.40.420.20">
    <property type="match status" value="1"/>
</dbReference>
<organism evidence="8 9">
    <name type="scientific">Mesorhizobium salmacidum</name>
    <dbReference type="NCBI Taxonomy" id="3015171"/>
    <lineage>
        <taxon>Bacteria</taxon>
        <taxon>Pseudomonadati</taxon>
        <taxon>Pseudomonadota</taxon>
        <taxon>Alphaproteobacteria</taxon>
        <taxon>Hyphomicrobiales</taxon>
        <taxon>Phyllobacteriaceae</taxon>
        <taxon>Mesorhizobium</taxon>
    </lineage>
</organism>
<dbReference type="EMBL" id="JAPYKS010000008">
    <property type="protein sequence ID" value="MEI9409594.1"/>
    <property type="molecule type" value="Genomic_DNA"/>
</dbReference>
<feature type="domain" description="CusB-like beta-barrel" evidence="6">
    <location>
        <begin position="214"/>
        <end position="284"/>
    </location>
</feature>
<evidence type="ECO:0000256" key="3">
    <source>
        <dbReference type="ARBA" id="ARBA00022448"/>
    </source>
</evidence>
<keyword evidence="9" id="KW-1185">Reference proteome</keyword>
<sequence>MFLPSSILRKLPAAGLIVASLGLAGCSQEKAEVKDIIRPVKVVEIAQAHDTRTLSYSGSVRARTESTLGFRVNGKITERLVDIGQRVAPGDVLARIDPSDYDLSVKSAQAALDASERQVETVELARKRAEQLFAKNFAPKSQLEQATLTYDQAVATRDSARSTLAQARNQVGYTDLKADRDGIVTAVNADVGQVVGSGTPVVTVAVDGEKEVLIAVPEMEIAQFKPGKDVKAGFWSDAALALDGKVREVAGSADPQSRTFAVRVSLPNDPRVLLGMTANIEASAANEKQLVSIPLSALAEKDSQSIVWTVDRGADTVHARPVKVAKFAADGVRVAEGLKPGDIVVAAGTQFMTEDLKVKLAGGITQQSASAEGGDASQLR</sequence>
<dbReference type="Pfam" id="PF25967">
    <property type="entry name" value="RND-MFP_C"/>
    <property type="match status" value="1"/>
</dbReference>
<dbReference type="Gene3D" id="2.40.30.170">
    <property type="match status" value="1"/>
</dbReference>
<protein>
    <submittedName>
        <fullName evidence="8">Efflux RND transporter periplasmic adaptor subunit</fullName>
    </submittedName>
</protein>
<evidence type="ECO:0000313" key="9">
    <source>
        <dbReference type="Proteomes" id="UP001387293"/>
    </source>
</evidence>
<comment type="subcellular location">
    <subcellularLocation>
        <location evidence="1">Cell envelope</location>
    </subcellularLocation>
</comment>
<comment type="caution">
    <text evidence="8">The sequence shown here is derived from an EMBL/GenBank/DDBJ whole genome shotgun (WGS) entry which is preliminary data.</text>
</comment>